<dbReference type="EMBL" id="JAVHJO010000019">
    <property type="protein sequence ID" value="KAK6523191.1"/>
    <property type="molecule type" value="Genomic_DNA"/>
</dbReference>
<dbReference type="AlphaFoldDB" id="A0AAV9WR94"/>
<comment type="caution">
    <text evidence="3">The sequence shown here is derived from an EMBL/GenBank/DDBJ whole genome shotgun (WGS) entry which is preliminary data.</text>
</comment>
<evidence type="ECO:0008006" key="5">
    <source>
        <dbReference type="Google" id="ProtNLM"/>
    </source>
</evidence>
<sequence length="241" mass="27293">MKNKLFLIFLGTLTSIPWFQAEAADRSPQTSHEYVNSFGDYNAALGYRPPNHQGNPRGSQIPREGKKKGKENLNGMLRRDPVDPDTPVDPNDPQNARWLKPPPDNVPHMDYNCQRQAETAYGLQPFEILDLSRYLIWQLVNNTMTFVSRPSNPHLPCVANWDGGFRPCRDPGSATTDPLVESFKAWAKWTADDWEIRVSKVPDDAGCDEWRGPPEWLTTGGGQIPPYVPQDFYAGIPTLWQ</sequence>
<evidence type="ECO:0000313" key="3">
    <source>
        <dbReference type="EMBL" id="KAK6523191.1"/>
    </source>
</evidence>
<gene>
    <name evidence="3" type="ORF">TWF694_006085</name>
</gene>
<dbReference type="Proteomes" id="UP001365542">
    <property type="component" value="Unassembled WGS sequence"/>
</dbReference>
<accession>A0AAV9WR94</accession>
<protein>
    <recommendedName>
        <fullName evidence="5">Secreted protein</fullName>
    </recommendedName>
</protein>
<keyword evidence="2" id="KW-0732">Signal</keyword>
<reference evidence="3 4" key="1">
    <citation type="submission" date="2019-10" db="EMBL/GenBank/DDBJ databases">
        <authorList>
            <person name="Palmer J.M."/>
        </authorList>
    </citation>
    <scope>NUCLEOTIDE SEQUENCE [LARGE SCALE GENOMIC DNA]</scope>
    <source>
        <strain evidence="3 4">TWF694</strain>
    </source>
</reference>
<keyword evidence="4" id="KW-1185">Reference proteome</keyword>
<name>A0AAV9WR94_9PEZI</name>
<evidence type="ECO:0000313" key="4">
    <source>
        <dbReference type="Proteomes" id="UP001365542"/>
    </source>
</evidence>
<feature type="region of interest" description="Disordered" evidence="1">
    <location>
        <begin position="45"/>
        <end position="107"/>
    </location>
</feature>
<feature type="signal peptide" evidence="2">
    <location>
        <begin position="1"/>
        <end position="23"/>
    </location>
</feature>
<evidence type="ECO:0000256" key="2">
    <source>
        <dbReference type="SAM" id="SignalP"/>
    </source>
</evidence>
<organism evidence="3 4">
    <name type="scientific">Orbilia ellipsospora</name>
    <dbReference type="NCBI Taxonomy" id="2528407"/>
    <lineage>
        <taxon>Eukaryota</taxon>
        <taxon>Fungi</taxon>
        <taxon>Dikarya</taxon>
        <taxon>Ascomycota</taxon>
        <taxon>Pezizomycotina</taxon>
        <taxon>Orbiliomycetes</taxon>
        <taxon>Orbiliales</taxon>
        <taxon>Orbiliaceae</taxon>
        <taxon>Orbilia</taxon>
    </lineage>
</organism>
<proteinExistence type="predicted"/>
<feature type="chain" id="PRO_5043698749" description="Secreted protein" evidence="2">
    <location>
        <begin position="24"/>
        <end position="241"/>
    </location>
</feature>
<evidence type="ECO:0000256" key="1">
    <source>
        <dbReference type="SAM" id="MobiDB-lite"/>
    </source>
</evidence>